<dbReference type="PANTHER" id="PTHR13285:SF18">
    <property type="entry name" value="PROTEIN-CYSTEINE N-PALMITOYLTRANSFERASE RASP"/>
    <property type="match status" value="1"/>
</dbReference>
<comment type="subcellular location">
    <subcellularLocation>
        <location evidence="1">Membrane</location>
        <topology evidence="1">Multi-pass membrane protein</topology>
    </subcellularLocation>
</comment>
<feature type="transmembrane region" description="Helical" evidence="7">
    <location>
        <begin position="498"/>
        <end position="517"/>
    </location>
</feature>
<keyword evidence="3 7" id="KW-1133">Transmembrane helix</keyword>
<dbReference type="InterPro" id="IPR051085">
    <property type="entry name" value="MB_O-acyltransferase"/>
</dbReference>
<evidence type="ECO:0000256" key="7">
    <source>
        <dbReference type="SAM" id="Phobius"/>
    </source>
</evidence>
<feature type="transmembrane region" description="Helical" evidence="7">
    <location>
        <begin position="320"/>
        <end position="341"/>
    </location>
</feature>
<accession>A0A8B7Y5X9</accession>
<reference evidence="9" key="1">
    <citation type="submission" date="2025-08" db="UniProtKB">
        <authorList>
            <consortium name="RefSeq"/>
        </authorList>
    </citation>
    <scope>IDENTIFICATION</scope>
</reference>
<organism evidence="8 9">
    <name type="scientific">Acanthaster planci</name>
    <name type="common">Crown-of-thorns starfish</name>
    <dbReference type="NCBI Taxonomy" id="133434"/>
    <lineage>
        <taxon>Eukaryota</taxon>
        <taxon>Metazoa</taxon>
        <taxon>Echinodermata</taxon>
        <taxon>Eleutherozoa</taxon>
        <taxon>Asterozoa</taxon>
        <taxon>Asteroidea</taxon>
        <taxon>Valvatacea</taxon>
        <taxon>Valvatida</taxon>
        <taxon>Acanthasteridae</taxon>
        <taxon>Acanthaster</taxon>
    </lineage>
</organism>
<dbReference type="InterPro" id="IPR004299">
    <property type="entry name" value="MBOAT_fam"/>
</dbReference>
<dbReference type="Proteomes" id="UP000694845">
    <property type="component" value="Unplaced"/>
</dbReference>
<dbReference type="GO" id="GO:0005783">
    <property type="term" value="C:endoplasmic reticulum"/>
    <property type="evidence" value="ECO:0007669"/>
    <property type="project" value="TreeGrafter"/>
</dbReference>
<name>A0A8B7Y5X9_ACAPL</name>
<proteinExistence type="inferred from homology"/>
<keyword evidence="4 7" id="KW-0472">Membrane</keyword>
<evidence type="ECO:0000256" key="3">
    <source>
        <dbReference type="ARBA" id="ARBA00022989"/>
    </source>
</evidence>
<keyword evidence="8" id="KW-1185">Reference proteome</keyword>
<feature type="compositionally biased region" description="Basic and acidic residues" evidence="6">
    <location>
        <begin position="9"/>
        <end position="21"/>
    </location>
</feature>
<dbReference type="AlphaFoldDB" id="A0A8B7Y5X9"/>
<dbReference type="GO" id="GO:0016020">
    <property type="term" value="C:membrane"/>
    <property type="evidence" value="ECO:0007669"/>
    <property type="project" value="UniProtKB-SubCell"/>
</dbReference>
<dbReference type="GO" id="GO:0016409">
    <property type="term" value="F:palmitoyltransferase activity"/>
    <property type="evidence" value="ECO:0007669"/>
    <property type="project" value="TreeGrafter"/>
</dbReference>
<evidence type="ECO:0000256" key="2">
    <source>
        <dbReference type="ARBA" id="ARBA00022692"/>
    </source>
</evidence>
<gene>
    <name evidence="9" type="primary">LOC110978154</name>
</gene>
<feature type="transmembrane region" description="Helical" evidence="7">
    <location>
        <begin position="208"/>
        <end position="227"/>
    </location>
</feature>
<evidence type="ECO:0000313" key="8">
    <source>
        <dbReference type="Proteomes" id="UP000694845"/>
    </source>
</evidence>
<evidence type="ECO:0000256" key="1">
    <source>
        <dbReference type="ARBA" id="ARBA00004141"/>
    </source>
</evidence>
<evidence type="ECO:0000256" key="6">
    <source>
        <dbReference type="SAM" id="MobiDB-lite"/>
    </source>
</evidence>
<feature type="region of interest" description="Disordered" evidence="6">
    <location>
        <begin position="1"/>
        <end position="61"/>
    </location>
</feature>
<keyword evidence="2 7" id="KW-0812">Transmembrane</keyword>
<feature type="transmembrane region" description="Helical" evidence="7">
    <location>
        <begin position="146"/>
        <end position="163"/>
    </location>
</feature>
<evidence type="ECO:0000313" key="9">
    <source>
        <dbReference type="RefSeq" id="XP_022088603.1"/>
    </source>
</evidence>
<feature type="transmembrane region" description="Helical" evidence="7">
    <location>
        <begin position="170"/>
        <end position="188"/>
    </location>
</feature>
<dbReference type="Pfam" id="PF03062">
    <property type="entry name" value="MBOAT"/>
    <property type="match status" value="1"/>
</dbReference>
<feature type="transmembrane region" description="Helical" evidence="7">
    <location>
        <begin position="82"/>
        <end position="101"/>
    </location>
</feature>
<dbReference type="OrthoDB" id="420606at2759"/>
<feature type="transmembrane region" description="Helical" evidence="7">
    <location>
        <begin position="361"/>
        <end position="378"/>
    </location>
</feature>
<comment type="similarity">
    <text evidence="5">Belongs to the membrane-bound acyltransferase family. HHAT subfamily.</text>
</comment>
<dbReference type="RefSeq" id="XP_022088603.1">
    <property type="nucleotide sequence ID" value="XM_022232911.1"/>
</dbReference>
<sequence>MASNVGMELDCKASSRLRTKDSNQPLSHPDSETHRSPELLQQKAVPISNMRSQATEGESSVEETVSIPPAQHQHAALPRHELLVYAGLIVFILVYMHWHLYQLSKERASDLELLDDGLSVFGKWKKDISHGQWTTFIDLMTTPSVTISYVAYILLGQLVALFAPQFRKAFMLVFSVLWICLGFGIQTLEVLLLHSFVVYVVSHSRKQMLVWIVVLLSIASVTVETFMNIQERYIAEAHGGTMCILISSLRLLCFGMEFCCNTTPEKPLTGYNIYDLLLFNFYLPVFPYGPIVGYDTFLVQINAEVKPLTWRELKVICKEFMRCITWAVITESITYFLYLGALTYHHKTVMTLGARDLSLLALYHLFFFQLTTFVPYSFSRVLALCDRIDVPQPPICILSIHFFRDMWRYFDRGLNIMFTKYIYIPLGGSKHGPLRQSFSVLMCFLFVAFWHGGGQMYFTWGLLNWIGVQVEAAALAFDNSFGPLQNLKKSMSPAMLRRFYAACAVPNYLFLAFSNLLSVIGPSRTRFFISAMMFKDWPWNFLCIIVAFYCCMQVVNELERRVGKKVLLSKDYF</sequence>
<dbReference type="PANTHER" id="PTHR13285">
    <property type="entry name" value="ACYLTRANSFERASE"/>
    <property type="match status" value="1"/>
</dbReference>
<protein>
    <submittedName>
        <fullName evidence="9">Protein-cysteine N-palmitoyltransferase HHAT-like isoform X1</fullName>
    </submittedName>
</protein>
<dbReference type="KEGG" id="aplc:110978154"/>
<evidence type="ECO:0000256" key="5">
    <source>
        <dbReference type="ARBA" id="ARBA00038268"/>
    </source>
</evidence>
<evidence type="ECO:0000256" key="4">
    <source>
        <dbReference type="ARBA" id="ARBA00023136"/>
    </source>
</evidence>
<feature type="transmembrane region" description="Helical" evidence="7">
    <location>
        <begin position="537"/>
        <end position="555"/>
    </location>
</feature>
<dbReference type="GeneID" id="110978154"/>